<feature type="compositionally biased region" description="Gly residues" evidence="1">
    <location>
        <begin position="221"/>
        <end position="232"/>
    </location>
</feature>
<dbReference type="Gene3D" id="2.60.120.330">
    <property type="entry name" value="B-lactam Antibiotic, Isopenicillin N Synthase, Chain"/>
    <property type="match status" value="1"/>
</dbReference>
<protein>
    <submittedName>
        <fullName evidence="2">Uncharacterized protein</fullName>
    </submittedName>
</protein>
<proteinExistence type="predicted"/>
<gene>
    <name evidence="2" type="ORF">MICPUN_56377</name>
</gene>
<feature type="compositionally biased region" description="Basic and acidic residues" evidence="1">
    <location>
        <begin position="36"/>
        <end position="46"/>
    </location>
</feature>
<dbReference type="RefSeq" id="XP_002499945.1">
    <property type="nucleotide sequence ID" value="XM_002499899.1"/>
</dbReference>
<feature type="region of interest" description="Disordered" evidence="1">
    <location>
        <begin position="210"/>
        <end position="262"/>
    </location>
</feature>
<dbReference type="GeneID" id="8240664"/>
<dbReference type="KEGG" id="mis:MICPUN_56377"/>
<dbReference type="OrthoDB" id="10371634at2759"/>
<keyword evidence="3" id="KW-1185">Reference proteome</keyword>
<evidence type="ECO:0000256" key="1">
    <source>
        <dbReference type="SAM" id="MobiDB-lite"/>
    </source>
</evidence>
<dbReference type="InParanoid" id="C1DZY4"/>
<dbReference type="Proteomes" id="UP000002009">
    <property type="component" value="Chromosome 2"/>
</dbReference>
<reference evidence="2 3" key="1">
    <citation type="journal article" date="2009" name="Science">
        <title>Green evolution and dynamic adaptations revealed by genomes of the marine picoeukaryotes Micromonas.</title>
        <authorList>
            <person name="Worden A.Z."/>
            <person name="Lee J.H."/>
            <person name="Mock T."/>
            <person name="Rouze P."/>
            <person name="Simmons M.P."/>
            <person name="Aerts A.L."/>
            <person name="Allen A.E."/>
            <person name="Cuvelier M.L."/>
            <person name="Derelle E."/>
            <person name="Everett M.V."/>
            <person name="Foulon E."/>
            <person name="Grimwood J."/>
            <person name="Gundlach H."/>
            <person name="Henrissat B."/>
            <person name="Napoli C."/>
            <person name="McDonald S.M."/>
            <person name="Parker M.S."/>
            <person name="Rombauts S."/>
            <person name="Salamov A."/>
            <person name="Von Dassow P."/>
            <person name="Badger J.H."/>
            <person name="Coutinho P.M."/>
            <person name="Demir E."/>
            <person name="Dubchak I."/>
            <person name="Gentemann C."/>
            <person name="Eikrem W."/>
            <person name="Gready J.E."/>
            <person name="John U."/>
            <person name="Lanier W."/>
            <person name="Lindquist E.A."/>
            <person name="Lucas S."/>
            <person name="Mayer K.F."/>
            <person name="Moreau H."/>
            <person name="Not F."/>
            <person name="Otillar R."/>
            <person name="Panaud O."/>
            <person name="Pangilinan J."/>
            <person name="Paulsen I."/>
            <person name="Piegu B."/>
            <person name="Poliakov A."/>
            <person name="Robbens S."/>
            <person name="Schmutz J."/>
            <person name="Toulza E."/>
            <person name="Wyss T."/>
            <person name="Zelensky A."/>
            <person name="Zhou K."/>
            <person name="Armbrust E.V."/>
            <person name="Bhattacharya D."/>
            <person name="Goodenough U.W."/>
            <person name="Van de Peer Y."/>
            <person name="Grigoriev I.V."/>
        </authorList>
    </citation>
    <scope>NUCLEOTIDE SEQUENCE [LARGE SCALE GENOMIC DNA]</scope>
    <source>
        <strain evidence="3">RCC299 / NOUM17</strain>
    </source>
</reference>
<dbReference type="InterPro" id="IPR027443">
    <property type="entry name" value="IPNS-like_sf"/>
</dbReference>
<name>C1DZY4_MICCC</name>
<evidence type="ECO:0000313" key="3">
    <source>
        <dbReference type="Proteomes" id="UP000002009"/>
    </source>
</evidence>
<accession>C1DZY4</accession>
<feature type="compositionally biased region" description="Polar residues" evidence="1">
    <location>
        <begin position="26"/>
        <end position="35"/>
    </location>
</feature>
<sequence length="464" mass="50153">MPSHLDFVDQWGSSWFATRRNSSQLVHSSRVQSSERVGHPENDRRRLGPPNCHRTKRHRGAMKATGAELDDGFQLGDAIRWLIFLVPWSAFSLYGLLALSAQLGPLGIVEAVALSLVSLPFWRRVCRRPVYLPYTALLRRHLAKSADSAGFEDTSAAGVTANPGLAWVKTVEERTESMQEELGAFLRSTACRTPEDDFVESDDNAAADDDAWRLDRLSGDGSDGSGPSGNGGTATATTGTGTGTGTRRRMTRSASFGRRNARPSRRLVRAGWSSLPLCDDTLVEPNAMAKRHFPKTIRAIAAVGGFQARLWVLSPDESPPLVARGVSDGYWRTHVVLAADDDMHLVDGGGEGPNFVLAGIQVGGERRGIDVGVTHVVNDHRGKFFYNRLGGDGTRGDSGPGAVVLTFDVCTPEMCSSRDAMIKHRSEMIAALGEVGGGATGPDGGLEWRRAWAYFRLTLLANLG</sequence>
<feature type="region of interest" description="Disordered" evidence="1">
    <location>
        <begin position="26"/>
        <end position="58"/>
    </location>
</feature>
<dbReference type="EMBL" id="CP001323">
    <property type="protein sequence ID" value="ACO61203.1"/>
    <property type="molecule type" value="Genomic_DNA"/>
</dbReference>
<evidence type="ECO:0000313" key="2">
    <source>
        <dbReference type="EMBL" id="ACO61203.1"/>
    </source>
</evidence>
<organism evidence="2 3">
    <name type="scientific">Micromonas commoda (strain RCC299 / NOUM17 / CCMP2709)</name>
    <name type="common">Picoplanktonic green alga</name>
    <dbReference type="NCBI Taxonomy" id="296587"/>
    <lineage>
        <taxon>Eukaryota</taxon>
        <taxon>Viridiplantae</taxon>
        <taxon>Chlorophyta</taxon>
        <taxon>Mamiellophyceae</taxon>
        <taxon>Mamiellales</taxon>
        <taxon>Mamiellaceae</taxon>
        <taxon>Micromonas</taxon>
    </lineage>
</organism>
<dbReference type="AlphaFoldDB" id="C1DZY4"/>